<keyword evidence="2" id="KW-1185">Reference proteome</keyword>
<organism evidence="1 2">
    <name type="scientific">Solidesulfovibrio fructosivorans JJ]</name>
    <dbReference type="NCBI Taxonomy" id="596151"/>
    <lineage>
        <taxon>Bacteria</taxon>
        <taxon>Pseudomonadati</taxon>
        <taxon>Thermodesulfobacteriota</taxon>
        <taxon>Desulfovibrionia</taxon>
        <taxon>Desulfovibrionales</taxon>
        <taxon>Desulfovibrionaceae</taxon>
        <taxon>Solidesulfovibrio</taxon>
    </lineage>
</organism>
<dbReference type="AlphaFoldDB" id="E1K1F7"/>
<protein>
    <submittedName>
        <fullName evidence="1">Uncharacterized protein</fullName>
    </submittedName>
</protein>
<evidence type="ECO:0000313" key="1">
    <source>
        <dbReference type="EMBL" id="EFL49572.1"/>
    </source>
</evidence>
<name>E1K1F7_SOLFR</name>
<proteinExistence type="predicted"/>
<dbReference type="Proteomes" id="UP000006250">
    <property type="component" value="Unassembled WGS sequence"/>
</dbReference>
<dbReference type="EMBL" id="AECZ01000039">
    <property type="protein sequence ID" value="EFL49572.1"/>
    <property type="molecule type" value="Genomic_DNA"/>
</dbReference>
<accession>E1K1F7</accession>
<dbReference type="RefSeq" id="WP_005996427.1">
    <property type="nucleotide sequence ID" value="NZ_AECZ01000039.1"/>
</dbReference>
<comment type="caution">
    <text evidence="1">The sequence shown here is derived from an EMBL/GenBank/DDBJ whole genome shotgun (WGS) entry which is preliminary data.</text>
</comment>
<sequence>MDTAILLSVVKVLQNDYVTFDIGGRLNALIEMLSEFERNSATVDNSKFEESTTNLLEALDDLKLNKPCLYQEVVLNEIKAFEWLGDELKEKIKSIIKNYANNRKLMIQVLLDLKAKFNMYLASLNSLISGFARVGIEEYVLLDNDAKIVVVFQEDISHFSLDALEKEFRELKKTLNFMSEIVGDQKKAFTVSSIGSTDFTLIIDSGFKTAAFFAATVTFCLKIYKDYLDILLKRKELKKMDFPVEVIEKIVSVSEEMKNKRKNDFVENIIAKYLDNNSGIDSGRKSELVNAVAGVLDDVSKKIESGVSFDVVSRAAEDGIKGAGDGSASFDDAVAALKSAQNEIK</sequence>
<gene>
    <name evidence="1" type="ORF">DesfrDRAFT_3707</name>
</gene>
<reference evidence="1 2" key="1">
    <citation type="submission" date="2010-08" db="EMBL/GenBank/DDBJ databases">
        <title>The draft genome of Desulfovibrio fructosovorans JJ.</title>
        <authorList>
            <consortium name="US DOE Joint Genome Institute (JGI-PGF)"/>
            <person name="Lucas S."/>
            <person name="Copeland A."/>
            <person name="Lapidus A."/>
            <person name="Cheng J.-F."/>
            <person name="Bruce D."/>
            <person name="Goodwin L."/>
            <person name="Pitluck S."/>
            <person name="Land M.L."/>
            <person name="Hauser L."/>
            <person name="Chang Y.-J."/>
            <person name="Jeffries C."/>
            <person name="Wall J.D."/>
            <person name="Stahl D.A."/>
            <person name="Arkin A.P."/>
            <person name="Dehal P."/>
            <person name="Stolyar S.M."/>
            <person name="Hazen T.C."/>
            <person name="Woyke T.J."/>
        </authorList>
    </citation>
    <scope>NUCLEOTIDE SEQUENCE [LARGE SCALE GENOMIC DNA]</scope>
    <source>
        <strain evidence="1 2">JJ</strain>
    </source>
</reference>
<evidence type="ECO:0000313" key="2">
    <source>
        <dbReference type="Proteomes" id="UP000006250"/>
    </source>
</evidence>
<dbReference type="STRING" id="596151.DesfrDRAFT_3707"/>